<reference evidence="1" key="1">
    <citation type="submission" date="2022-08" db="EMBL/GenBank/DDBJ databases">
        <title>Genome Sequence of Fusarium decemcellulare.</title>
        <authorList>
            <person name="Buettner E."/>
        </authorList>
    </citation>
    <scope>NUCLEOTIDE SEQUENCE</scope>
    <source>
        <strain evidence="1">Babe19</strain>
    </source>
</reference>
<organism evidence="1 2">
    <name type="scientific">Fusarium decemcellulare</name>
    <dbReference type="NCBI Taxonomy" id="57161"/>
    <lineage>
        <taxon>Eukaryota</taxon>
        <taxon>Fungi</taxon>
        <taxon>Dikarya</taxon>
        <taxon>Ascomycota</taxon>
        <taxon>Pezizomycotina</taxon>
        <taxon>Sordariomycetes</taxon>
        <taxon>Hypocreomycetidae</taxon>
        <taxon>Hypocreales</taxon>
        <taxon>Nectriaceae</taxon>
        <taxon>Fusarium</taxon>
        <taxon>Fusarium decemcellulare species complex</taxon>
    </lineage>
</organism>
<evidence type="ECO:0000313" key="1">
    <source>
        <dbReference type="EMBL" id="KAJ3542504.1"/>
    </source>
</evidence>
<evidence type="ECO:0000313" key="2">
    <source>
        <dbReference type="Proteomes" id="UP001148629"/>
    </source>
</evidence>
<protein>
    <submittedName>
        <fullName evidence="1">Uncharacterized protein</fullName>
    </submittedName>
</protein>
<proteinExistence type="predicted"/>
<name>A0ACC1SLY5_9HYPO</name>
<comment type="caution">
    <text evidence="1">The sequence shown here is derived from an EMBL/GenBank/DDBJ whole genome shotgun (WGS) entry which is preliminary data.</text>
</comment>
<keyword evidence="2" id="KW-1185">Reference proteome</keyword>
<sequence>MCQPVAKQYPTRVLVVQANETLRIISRDQLSREGGPIRYATLSHAWGNHMPIQTTIETKPIFEKSIPEELLPLTFKDAVSTTRALDIPYLWIDSLCIVQDDPNDWQVEASEMENTFSGGTINIAASDALDSTGGCFDPNDDSARLVANDTSTSGQKVNIDTIGTASRDPRVFVYQHENESRSTMIRFQTSTPRRIQSQKHLSSRGWVLQEEVLSPRTVHCMKSEIYWQCKCSYKTQSGQTLAPSEVFLHPADFNIEYSRRKERMWYEWIEDYSTRTFTFPSDRTAAIAGITNSYQKMTGHSPLLGSWKESFTEGLLWIRLGSKRPVGVLGMPSWTWLSCNSPVVFDLWGRGLSKDKYTKEDHVVLCTYDLTWTGLANVSNVQSSVLIIKGPIKDLCFRIAPDNWSHPPYFELEGEELDSSSPRPWSCGGQFDDAGVTCDAFTTYTCLLIRSYSDLQAKFCRETFLILELVRSLPVDVTEQLPSYRRIGVGFSYSDSGRFSLAEVKKLRLC</sequence>
<gene>
    <name evidence="1" type="ORF">NM208_g4059</name>
</gene>
<accession>A0ACC1SLY5</accession>
<dbReference type="EMBL" id="JANRMS010000290">
    <property type="protein sequence ID" value="KAJ3542504.1"/>
    <property type="molecule type" value="Genomic_DNA"/>
</dbReference>
<dbReference type="Proteomes" id="UP001148629">
    <property type="component" value="Unassembled WGS sequence"/>
</dbReference>